<sequence>MASHRLSGRHWKSRKKIARIQYMNTAIFQYLHGFADQSVCFDSIIIFCAQYLSYIMIAVLGLFLIFGKDRKRELKMIFYAIAGVILSRLVIVEIIRYFYPVTRPFVVYQFTPLIYDYASSFPSGHAAFFFALATIVFLFHKKWGIAYFLGAIIISISRIMAGVHWPMDILGGILVSIGAAIVIFKFCERKQFFQILGVGAQNLRSKF</sequence>
<feature type="transmembrane region" description="Helical" evidence="1">
    <location>
        <begin position="77"/>
        <end position="99"/>
    </location>
</feature>
<dbReference type="Proteomes" id="UP000228561">
    <property type="component" value="Unassembled WGS sequence"/>
</dbReference>
<dbReference type="SMART" id="SM00014">
    <property type="entry name" value="acidPPc"/>
    <property type="match status" value="1"/>
</dbReference>
<dbReference type="InterPro" id="IPR000326">
    <property type="entry name" value="PAP2/HPO"/>
</dbReference>
<evidence type="ECO:0000313" key="4">
    <source>
        <dbReference type="Proteomes" id="UP000228561"/>
    </source>
</evidence>
<feature type="domain" description="Phosphatidic acid phosphatase type 2/haloperoxidase" evidence="2">
    <location>
        <begin position="76"/>
        <end position="184"/>
    </location>
</feature>
<name>A0A2M7B9J6_9BACT</name>
<dbReference type="AlphaFoldDB" id="A0A2M7B9J6"/>
<dbReference type="EMBL" id="PEVG01000002">
    <property type="protein sequence ID" value="PIU99794.1"/>
    <property type="molecule type" value="Genomic_DNA"/>
</dbReference>
<accession>A0A2M7B9J6</accession>
<keyword evidence="1" id="KW-1133">Transmembrane helix</keyword>
<evidence type="ECO:0000313" key="3">
    <source>
        <dbReference type="EMBL" id="PIU99794.1"/>
    </source>
</evidence>
<keyword evidence="1" id="KW-0812">Transmembrane</keyword>
<feature type="transmembrane region" description="Helical" evidence="1">
    <location>
        <begin position="146"/>
        <end position="163"/>
    </location>
</feature>
<dbReference type="Gene3D" id="1.20.144.10">
    <property type="entry name" value="Phosphatidic acid phosphatase type 2/haloperoxidase"/>
    <property type="match status" value="1"/>
</dbReference>
<keyword evidence="1" id="KW-0472">Membrane</keyword>
<dbReference type="SUPFAM" id="SSF48317">
    <property type="entry name" value="Acid phosphatase/Vanadium-dependent haloperoxidase"/>
    <property type="match status" value="1"/>
</dbReference>
<dbReference type="Pfam" id="PF01569">
    <property type="entry name" value="PAP2"/>
    <property type="match status" value="1"/>
</dbReference>
<reference evidence="4" key="1">
    <citation type="submission" date="2017-09" db="EMBL/GenBank/DDBJ databases">
        <title>Depth-based differentiation of microbial function through sediment-hosted aquifers and enrichment of novel symbionts in the deep terrestrial subsurface.</title>
        <authorList>
            <person name="Probst A.J."/>
            <person name="Ladd B."/>
            <person name="Jarett J.K."/>
            <person name="Geller-Mcgrath D.E."/>
            <person name="Sieber C.M.K."/>
            <person name="Emerson J.B."/>
            <person name="Anantharaman K."/>
            <person name="Thomas B.C."/>
            <person name="Malmstrom R."/>
            <person name="Stieglmeier M."/>
            <person name="Klingl A."/>
            <person name="Woyke T."/>
            <person name="Ryan C.M."/>
            <person name="Banfield J.F."/>
        </authorList>
    </citation>
    <scope>NUCLEOTIDE SEQUENCE [LARGE SCALE GENOMIC DNA]</scope>
</reference>
<organism evidence="3 4">
    <name type="scientific">Candidatus Tagabacteria bacterium CG03_land_8_20_14_0_80_41_22</name>
    <dbReference type="NCBI Taxonomy" id="1975020"/>
    <lineage>
        <taxon>Bacteria</taxon>
        <taxon>Candidatus Tagaibacteriota</taxon>
    </lineage>
</organism>
<comment type="caution">
    <text evidence="3">The sequence shown here is derived from an EMBL/GenBank/DDBJ whole genome shotgun (WGS) entry which is preliminary data.</text>
</comment>
<gene>
    <name evidence="3" type="ORF">COS58_00045</name>
</gene>
<proteinExistence type="predicted"/>
<evidence type="ECO:0000256" key="1">
    <source>
        <dbReference type="SAM" id="Phobius"/>
    </source>
</evidence>
<dbReference type="PANTHER" id="PTHR14969">
    <property type="entry name" value="SPHINGOSINE-1-PHOSPHATE PHOSPHOHYDROLASE"/>
    <property type="match status" value="1"/>
</dbReference>
<dbReference type="InterPro" id="IPR036938">
    <property type="entry name" value="PAP2/HPO_sf"/>
</dbReference>
<feature type="transmembrane region" description="Helical" evidence="1">
    <location>
        <begin position="169"/>
        <end position="187"/>
    </location>
</feature>
<evidence type="ECO:0000259" key="2">
    <source>
        <dbReference type="SMART" id="SM00014"/>
    </source>
</evidence>
<protein>
    <recommendedName>
        <fullName evidence="2">Phosphatidic acid phosphatase type 2/haloperoxidase domain-containing protein</fullName>
    </recommendedName>
</protein>
<dbReference type="PANTHER" id="PTHR14969:SF13">
    <property type="entry name" value="AT30094P"/>
    <property type="match status" value="1"/>
</dbReference>
<feature type="transmembrane region" description="Helical" evidence="1">
    <location>
        <begin position="119"/>
        <end position="139"/>
    </location>
</feature>
<feature type="transmembrane region" description="Helical" evidence="1">
    <location>
        <begin position="44"/>
        <end position="65"/>
    </location>
</feature>